<dbReference type="Proteomes" id="UP000273982">
    <property type="component" value="Chromosome"/>
</dbReference>
<feature type="transmembrane region" description="Helical" evidence="1">
    <location>
        <begin position="177"/>
        <end position="196"/>
    </location>
</feature>
<feature type="transmembrane region" description="Helical" evidence="1">
    <location>
        <begin position="69"/>
        <end position="90"/>
    </location>
</feature>
<dbReference type="AlphaFoldDB" id="A0A3G8M095"/>
<evidence type="ECO:0000256" key="1">
    <source>
        <dbReference type="SAM" id="Phobius"/>
    </source>
</evidence>
<feature type="transmembrane region" description="Helical" evidence="1">
    <location>
        <begin position="356"/>
        <end position="376"/>
    </location>
</feature>
<keyword evidence="1" id="KW-0472">Membrane</keyword>
<gene>
    <name evidence="2" type="ORF">EHO51_00660</name>
</gene>
<feature type="transmembrane region" description="Helical" evidence="1">
    <location>
        <begin position="264"/>
        <end position="288"/>
    </location>
</feature>
<evidence type="ECO:0000313" key="3">
    <source>
        <dbReference type="Proteomes" id="UP000273982"/>
    </source>
</evidence>
<feature type="transmembrane region" description="Helical" evidence="1">
    <location>
        <begin position="42"/>
        <end position="62"/>
    </location>
</feature>
<dbReference type="KEGG" id="mros:EHO51_00660"/>
<reference evidence="2 3" key="1">
    <citation type="submission" date="2018-11" db="EMBL/GenBank/DDBJ databases">
        <title>Genome squencing of methanotrophic bacteria isolated from alkaline groundwater in Korea.</title>
        <authorList>
            <person name="Nguyen L.N."/>
        </authorList>
    </citation>
    <scope>NUCLEOTIDE SEQUENCE [LARGE SCALE GENOMIC DNA]</scope>
    <source>
        <strain evidence="2 3">GW6</strain>
    </source>
</reference>
<evidence type="ECO:0000313" key="2">
    <source>
        <dbReference type="EMBL" id="AZG75373.1"/>
    </source>
</evidence>
<dbReference type="RefSeq" id="WP_124737263.1">
    <property type="nucleotide sequence ID" value="NZ_CP034086.1"/>
</dbReference>
<sequence length="394" mass="43296">MSQSAASPQNADDLLSEFSLLGGPLQRLGRRLGLVRPGPNTLPLGIALGLVPWIVLVALAALEGDRGKFFTLSVIGGHIRLLAVIPLLFFCETTFDRQAREFLSTLLRSGVASRAALPALQAEVRSLARWSNSWIPDATSLAATVLMFLFAAQLHLSGKTASPESGRALALMPLAGLWYWMVCLPLFRFLAFRWVLRLALWWRFLWRLARMELHLTPTHPDGAGGLGYLEVVQTHLAPLAFAISLLVAAGFAEEMSTGASFDPIYLATAIIVIIDVVLFLGPPCFFAFKLVECRERGLRDYTVLAARYVEDFERKWFGEASPDREPLLGTPDLQSLADLGNSVGVVRNMRLAPVSIRLLAIILAAALLPMPPLFLFKYPVAEMAQKLFMKLTGL</sequence>
<feature type="transmembrane region" description="Helical" evidence="1">
    <location>
        <begin position="138"/>
        <end position="156"/>
    </location>
</feature>
<protein>
    <submittedName>
        <fullName evidence="2">Uncharacterized protein</fullName>
    </submittedName>
</protein>
<dbReference type="EMBL" id="CP034086">
    <property type="protein sequence ID" value="AZG75373.1"/>
    <property type="molecule type" value="Genomic_DNA"/>
</dbReference>
<accession>A0A3G8M095</accession>
<name>A0A3G8M095_9HYPH</name>
<organism evidence="2 3">
    <name type="scientific">Methylocystis rosea</name>
    <dbReference type="NCBI Taxonomy" id="173366"/>
    <lineage>
        <taxon>Bacteria</taxon>
        <taxon>Pseudomonadati</taxon>
        <taxon>Pseudomonadota</taxon>
        <taxon>Alphaproteobacteria</taxon>
        <taxon>Hyphomicrobiales</taxon>
        <taxon>Methylocystaceae</taxon>
        <taxon>Methylocystis</taxon>
    </lineage>
</organism>
<keyword evidence="1" id="KW-0812">Transmembrane</keyword>
<keyword evidence="1" id="KW-1133">Transmembrane helix</keyword>
<proteinExistence type="predicted"/>
<feature type="transmembrane region" description="Helical" evidence="1">
    <location>
        <begin position="235"/>
        <end position="252"/>
    </location>
</feature>